<feature type="compositionally biased region" description="Basic and acidic residues" evidence="5">
    <location>
        <begin position="1500"/>
        <end position="1514"/>
    </location>
</feature>
<dbReference type="InterPro" id="IPR048059">
    <property type="entry name" value="Rrp5_S1_rpt_hs1_sc1"/>
</dbReference>
<dbReference type="GeneID" id="39605103"/>
<evidence type="ECO:0000256" key="3">
    <source>
        <dbReference type="ARBA" id="ARBA00022737"/>
    </source>
</evidence>
<dbReference type="CDD" id="cd05703">
    <property type="entry name" value="S1_Rrp5_repeat_hs12_sc9"/>
    <property type="match status" value="1"/>
</dbReference>
<dbReference type="PROSITE" id="PS50126">
    <property type="entry name" value="S1"/>
    <property type="match status" value="11"/>
</dbReference>
<dbReference type="SMART" id="SM00386">
    <property type="entry name" value="HAT"/>
    <property type="match status" value="6"/>
</dbReference>
<dbReference type="GO" id="GO:0032040">
    <property type="term" value="C:small-subunit processome"/>
    <property type="evidence" value="ECO:0007669"/>
    <property type="project" value="TreeGrafter"/>
</dbReference>
<feature type="domain" description="S1 motif" evidence="6">
    <location>
        <begin position="1228"/>
        <end position="1297"/>
    </location>
</feature>
<feature type="compositionally biased region" description="Basic residues" evidence="5">
    <location>
        <begin position="106"/>
        <end position="116"/>
    </location>
</feature>
<dbReference type="GO" id="GO:0006364">
    <property type="term" value="P:rRNA processing"/>
    <property type="evidence" value="ECO:0007669"/>
    <property type="project" value="UniProtKB-KW"/>
</dbReference>
<proteinExistence type="predicted"/>
<dbReference type="Gene3D" id="1.25.40.10">
    <property type="entry name" value="Tetratricopeptide repeat domain"/>
    <property type="match status" value="3"/>
</dbReference>
<keyword evidence="4" id="KW-0539">Nucleus</keyword>
<feature type="domain" description="S1 motif" evidence="6">
    <location>
        <begin position="167"/>
        <end position="265"/>
    </location>
</feature>
<comment type="subcellular location">
    <subcellularLocation>
        <location evidence="1">Nucleus</location>
        <location evidence="1">Nucleolus</location>
    </subcellularLocation>
</comment>
<feature type="region of interest" description="Disordered" evidence="5">
    <location>
        <begin position="1"/>
        <end position="133"/>
    </location>
</feature>
<dbReference type="STRING" id="1051616.A0A3M9Y108"/>
<feature type="domain" description="S1 motif" evidence="6">
    <location>
        <begin position="744"/>
        <end position="818"/>
    </location>
</feature>
<dbReference type="Proteomes" id="UP000267145">
    <property type="component" value="Unassembled WGS sequence"/>
</dbReference>
<feature type="compositionally biased region" description="Acidic residues" evidence="5">
    <location>
        <begin position="1438"/>
        <end position="1463"/>
    </location>
</feature>
<dbReference type="InterPro" id="IPR048058">
    <property type="entry name" value="Rrp5_S1_rpt_hs11_sc8"/>
</dbReference>
<feature type="domain" description="S1 motif" evidence="6">
    <location>
        <begin position="941"/>
        <end position="1017"/>
    </location>
</feature>
<evidence type="ECO:0000256" key="4">
    <source>
        <dbReference type="ARBA" id="ARBA00023242"/>
    </source>
</evidence>
<dbReference type="SUPFAM" id="SSF50249">
    <property type="entry name" value="Nucleic acid-binding proteins"/>
    <property type="match status" value="11"/>
</dbReference>
<evidence type="ECO:0000313" key="8">
    <source>
        <dbReference type="Proteomes" id="UP000267145"/>
    </source>
</evidence>
<dbReference type="Pfam" id="PF00575">
    <property type="entry name" value="S1"/>
    <property type="match status" value="3"/>
</dbReference>
<feature type="compositionally biased region" description="Basic and acidic residues" evidence="5">
    <location>
        <begin position="89"/>
        <end position="105"/>
    </location>
</feature>
<feature type="compositionally biased region" description="Basic and acidic residues" evidence="5">
    <location>
        <begin position="21"/>
        <end position="32"/>
    </location>
</feature>
<dbReference type="SMART" id="SM00316">
    <property type="entry name" value="S1"/>
    <property type="match status" value="13"/>
</dbReference>
<evidence type="ECO:0000259" key="6">
    <source>
        <dbReference type="PROSITE" id="PS50126"/>
    </source>
</evidence>
<feature type="domain" description="S1 motif" evidence="6">
    <location>
        <begin position="1134"/>
        <end position="1203"/>
    </location>
</feature>
<sequence>MGSLKRKEAPGGDIPSKKAKSSKDTRPAKSDKPSTSIRDGADSQKRASSGADAPKSVISSILKDEEPMFPRGGGSVLTPLEQKQIQLEAKADALREGEFDTEEKTKHKKEKRRKSKLGAFEDTKKKSSSDEDGTKIEALNYKVGSPPNVVNPLMHSTNNSEQRLAKGSVVLGQVSAISHHNLTIALPNNLSGNVSIAAISDVVTAKIQQAAEASDDDDSADENDDDDDIELNSLFEVGQYVRAYVLSTKEGEGSGKKNHIELSLRPEDANSGMSKNDVVANATVMAAVTSVQDHGYEMELGVDNKKLKGFLPKKDVGSEVDELRLQPGAVSLCLVKSVSGKIAQLCLDSEKLGKADNIATEATTVNTFQPGTVVDVLVTSTTGRGLLGKILGHLPVTADLIHSGAGPDAVDLDAKYKVGSRVKARVICTFPNAKNPKLGISLLPHIIKLQAKKAGKGGQAKPPLNVLPIAARVDKCTVRKVEPEIGLYVDVGVAGLSGFVHISKVKDGKVEALYESSGPFKEGSVHRGRVIGYSTFDGMYLMTFEPTIIEQQFIRLEDVPAGEIVSCTIEKVVVGGQGVSGLVVKVAEGITGYVHETHFADVRLQHPEKKFREGMTVKARVLSVRPRKRQMRLTLKKTLVNSDTPIIKSFDEVEVGQQALGTISDISPHGARIEFYKGVRGWLPVSQMSEAFIQDPKEHFKVGQVVNVHILEVDPENQKLLVSCKDPSAFGLDKQAALKTLSVGSIVSGKVIQKSDDDVHVELDGSNLKAILPLGQLTDKSANKSQSALKRIHMGQTLTDLLVLDKNERRRAITLSSKPSLVEAGKTDKLIRTYADAKVGAEVPGFISSIRPGAVLVRFGGNLVGVMFKTRLPVEDQEKEAFGLRKDQSITVRIRAIDLERTRLVVDPLTAELPSNEVKPKKEKESARPQAHGPVQDITFGQIVEAKIVGIHDTQLNVETADKVQGRVDISQIFDSWDKIKDPEEPLSQFKKGDTIRVRAIGLHDSKDHRFLAFSHRSYNSVLEFTAKASDIEADVLKPLSLEDLEVGSTHVAFVNNASRNGLWANISPVVRGRINAMDVSDDTSKINDVINNFPIGTALKVRVIAVDAKRGVLDLSARTDSSAAVTWDSIKPNQVLAGCVVKVNERQIMVKLGSNVAGHVHLVDMSDDFGDVNTLKYDKGDAIQVSVVEVDKSNKRVRLSTRPSRVLNSSSPITDSEITSVKQVVSGSTIRGFVKHVADKGVFVLLGGNVSALVKISNLSDRFLKEWKEHFQVDQLVKGRVLSVDEGAGQVELSLKSSVVDDNYKPLKTYKDIKPNQIVTGKIRKVEDFGAFIVVNGSDNVSGLCHRSEMADSPVEDARKLYQAGDVVKAKVLTLDRNKKRISFGLKPAYFDEDVDMDEGEGAGLDSDNEDEEEVDSDEGEDLAEGGASIKFMGTDNLEDSDDEQDHADSDEDVDEDGDVDMSMEQNGLSNGKYDWGGDAFDDSDKETRSAPAKSSASKQKETKKPKKDEIQVDRTAALDANGPQTASDYERLLLGQPDSSALWIAYMALQMQVSELTKAREIAERAIKTINIREQTEKLNVWIAYLNLEVAYGTKTTVEEVFQRACQYNDDQEIHERLATIYIQSGKHKKADELFQATVAKFGSKNPNLWTNYAHFLHATLNQPDRARALLPRATQALGEQHTAALMAKFGSLEFRSPNGDAERGRTTFETLLATWPKRFDLWNQLVDLEMAAPGADATAVRDVFERGTKVKGLKAQRAMKWFKRWAEWEGKTDPKGKERVMAKAAEWVTAAKARKEAGAAEDEDME</sequence>
<evidence type="ECO:0000256" key="5">
    <source>
        <dbReference type="SAM" id="MobiDB-lite"/>
    </source>
</evidence>
<evidence type="ECO:0000256" key="1">
    <source>
        <dbReference type="ARBA" id="ARBA00004604"/>
    </source>
</evidence>
<feature type="domain" description="S1 motif" evidence="6">
    <location>
        <begin position="656"/>
        <end position="725"/>
    </location>
</feature>
<reference evidence="7 8" key="1">
    <citation type="submission" date="2018-10" db="EMBL/GenBank/DDBJ databases">
        <title>Genome sequence of Verticillium nonalfalfae VnAa140.</title>
        <authorList>
            <person name="Stajich J.E."/>
            <person name="Kasson M.T."/>
        </authorList>
    </citation>
    <scope>NUCLEOTIDE SEQUENCE [LARGE SCALE GENOMIC DNA]</scope>
    <source>
        <strain evidence="7 8">VnAa140</strain>
    </source>
</reference>
<gene>
    <name evidence="7" type="primary">RRP5</name>
    <name evidence="7" type="ORF">D7B24_001414</name>
</gene>
<dbReference type="PANTHER" id="PTHR23270:SF10">
    <property type="entry name" value="PROTEIN RRP5 HOMOLOG"/>
    <property type="match status" value="1"/>
</dbReference>
<dbReference type="PANTHER" id="PTHR23270">
    <property type="entry name" value="PROGRAMMED CELL DEATH PROTEIN 11 PRE-RRNA PROCESSING PROTEIN RRP5"/>
    <property type="match status" value="1"/>
</dbReference>
<dbReference type="CDD" id="cd05693">
    <property type="entry name" value="S1_Rrp5_repeat_hs1_sc1"/>
    <property type="match status" value="1"/>
</dbReference>
<dbReference type="SUPFAM" id="SSF48452">
    <property type="entry name" value="TPR-like"/>
    <property type="match status" value="1"/>
</dbReference>
<feature type="compositionally biased region" description="Basic and acidic residues" evidence="5">
    <location>
        <begin position="119"/>
        <end position="133"/>
    </location>
</feature>
<dbReference type="EMBL" id="RBVV01000129">
    <property type="protein sequence ID" value="RNJ53722.1"/>
    <property type="molecule type" value="Genomic_DNA"/>
</dbReference>
<dbReference type="Pfam" id="PF24685">
    <property type="entry name" value="OB_RRP5_4th"/>
    <property type="match status" value="1"/>
</dbReference>
<evidence type="ECO:0000256" key="2">
    <source>
        <dbReference type="ARBA" id="ARBA00022552"/>
    </source>
</evidence>
<dbReference type="InterPro" id="IPR003029">
    <property type="entry name" value="S1_domain"/>
</dbReference>
<feature type="domain" description="S1 motif" evidence="6">
    <location>
        <begin position="1317"/>
        <end position="1388"/>
    </location>
</feature>
<dbReference type="CDD" id="cd05702">
    <property type="entry name" value="S1_Rrp5_repeat_hs11_sc8"/>
    <property type="match status" value="1"/>
</dbReference>
<dbReference type="RefSeq" id="XP_028491880.1">
    <property type="nucleotide sequence ID" value="XM_028635648.1"/>
</dbReference>
<feature type="compositionally biased region" description="Acidic residues" evidence="5">
    <location>
        <begin position="1394"/>
        <end position="1425"/>
    </location>
</feature>
<keyword evidence="3" id="KW-0677">Repeat</keyword>
<comment type="caution">
    <text evidence="7">The sequence shown here is derived from an EMBL/GenBank/DDBJ whole genome shotgun (WGS) entry which is preliminary data.</text>
</comment>
<dbReference type="InterPro" id="IPR011990">
    <property type="entry name" value="TPR-like_helical_dom_sf"/>
</dbReference>
<feature type="domain" description="S1 motif" evidence="6">
    <location>
        <begin position="470"/>
        <end position="545"/>
    </location>
</feature>
<evidence type="ECO:0000313" key="7">
    <source>
        <dbReference type="EMBL" id="RNJ53722.1"/>
    </source>
</evidence>
<dbReference type="CDD" id="cd05698">
    <property type="entry name" value="S1_Rrp5_repeat_hs6_sc5"/>
    <property type="match status" value="1"/>
</dbReference>
<dbReference type="InterPro" id="IPR012340">
    <property type="entry name" value="NA-bd_OB-fold"/>
</dbReference>
<dbReference type="Pfam" id="PF23459">
    <property type="entry name" value="S1_RRP5"/>
    <property type="match status" value="2"/>
</dbReference>
<protein>
    <submittedName>
        <fullName evidence="7">rRNA bioproteinsis protein rrp5</fullName>
    </submittedName>
</protein>
<feature type="domain" description="S1 motif" evidence="6">
    <location>
        <begin position="1048"/>
        <end position="1119"/>
    </location>
</feature>
<dbReference type="FunFam" id="2.40.50.140:FF:000155">
    <property type="entry name" value="rRNA biogenesis protein RRP5"/>
    <property type="match status" value="1"/>
</dbReference>
<dbReference type="InterPro" id="IPR057301">
    <property type="entry name" value="Rrp5_OB_4th"/>
</dbReference>
<dbReference type="InterPro" id="IPR045209">
    <property type="entry name" value="Rrp5"/>
</dbReference>
<organism evidence="7 8">
    <name type="scientific">Verticillium nonalfalfae</name>
    <dbReference type="NCBI Taxonomy" id="1051616"/>
    <lineage>
        <taxon>Eukaryota</taxon>
        <taxon>Fungi</taxon>
        <taxon>Dikarya</taxon>
        <taxon>Ascomycota</taxon>
        <taxon>Pezizomycotina</taxon>
        <taxon>Sordariomycetes</taxon>
        <taxon>Hypocreomycetidae</taxon>
        <taxon>Glomerellales</taxon>
        <taxon>Plectosphaerellaceae</taxon>
        <taxon>Verticillium</taxon>
    </lineage>
</organism>
<accession>A0A3M9Y108</accession>
<name>A0A3M9Y108_9PEZI</name>
<dbReference type="InterPro" id="IPR003107">
    <property type="entry name" value="HAT"/>
</dbReference>
<dbReference type="FunFam" id="2.40.50.140:FF:000159">
    <property type="entry name" value="rRNA biogenesis protein rrp5"/>
    <property type="match status" value="1"/>
</dbReference>
<feature type="region of interest" description="Disordered" evidence="5">
    <location>
        <begin position="1394"/>
        <end position="1525"/>
    </location>
</feature>
<keyword evidence="8" id="KW-1185">Reference proteome</keyword>
<dbReference type="Gene3D" id="2.40.50.140">
    <property type="entry name" value="Nucleic acid-binding proteins"/>
    <property type="match status" value="11"/>
</dbReference>
<dbReference type="InterPro" id="IPR057302">
    <property type="entry name" value="Rrp5_S1"/>
</dbReference>
<dbReference type="GO" id="GO:0003723">
    <property type="term" value="F:RNA binding"/>
    <property type="evidence" value="ECO:0007669"/>
    <property type="project" value="TreeGrafter"/>
</dbReference>
<feature type="domain" description="S1 motif" evidence="6">
    <location>
        <begin position="840"/>
        <end position="909"/>
    </location>
</feature>
<feature type="domain" description="S1 motif" evidence="6">
    <location>
        <begin position="562"/>
        <end position="636"/>
    </location>
</feature>
<feature type="compositionally biased region" description="Basic and acidic residues" evidence="5">
    <location>
        <begin position="1"/>
        <end position="10"/>
    </location>
</feature>
<dbReference type="FunFam" id="2.40.50.140:FF:000103">
    <property type="entry name" value="protein RRP5 homolog"/>
    <property type="match status" value="2"/>
</dbReference>
<keyword evidence="2" id="KW-0698">rRNA processing</keyword>